<dbReference type="HAMAP" id="MF_01114">
    <property type="entry name" value="RecX"/>
    <property type="match status" value="1"/>
</dbReference>
<dbReference type="GO" id="GO:0005737">
    <property type="term" value="C:cytoplasm"/>
    <property type="evidence" value="ECO:0007669"/>
    <property type="project" value="UniProtKB-SubCell"/>
</dbReference>
<gene>
    <name evidence="5" type="primary">recX</name>
    <name evidence="9" type="ORF">HMPREF3208_01263</name>
</gene>
<dbReference type="Pfam" id="PF02631">
    <property type="entry name" value="RecX_HTH2"/>
    <property type="match status" value="1"/>
</dbReference>
<evidence type="ECO:0000256" key="4">
    <source>
        <dbReference type="ARBA" id="ARBA00022490"/>
    </source>
</evidence>
<dbReference type="EMBL" id="LRQB01000082">
    <property type="protein sequence ID" value="KXA19008.1"/>
    <property type="molecule type" value="Genomic_DNA"/>
</dbReference>
<organism evidence="9 10">
    <name type="scientific">Gardnerella vaginalis</name>
    <dbReference type="NCBI Taxonomy" id="2702"/>
    <lineage>
        <taxon>Bacteria</taxon>
        <taxon>Bacillati</taxon>
        <taxon>Actinomycetota</taxon>
        <taxon>Actinomycetes</taxon>
        <taxon>Bifidobacteriales</taxon>
        <taxon>Bifidobacteriaceae</taxon>
        <taxon>Gardnerella</taxon>
    </lineage>
</organism>
<dbReference type="RefSeq" id="WP_230953111.1">
    <property type="nucleotide sequence ID" value="NZ_KQ956872.1"/>
</dbReference>
<dbReference type="AlphaFoldDB" id="A0A133NRZ1"/>
<comment type="similarity">
    <text evidence="2 5">Belongs to the RecX family.</text>
</comment>
<sequence length="320" mass="35998">MVISVASFLREHPVVLTKEEDCESDNDIPRTRKQLLHKTALRSIKHRTNNISYETSAVSYNVDDERCDSDESSSSESITTHEYDDCDENSALLSNSTCISDSDISDISDSMQSSEDIAAATAIAAGEEVTDRKALRFRSGSRKKAKNNLVRHGSRIVQQVSAAQSTHEDDCKEAALRLLDYAPRSVMDMRQRLQEKGYSEVVVEAVIQRLLELHLLDDYQYAHTVIRSCIARMLGAKATRMELQHKKVDPAAIAQCMASAQESGVFNEAAWELGRKTAQRTKNLEPLVRRRRFFAAAARKGHDLNVITKVYENLFNKDDE</sequence>
<evidence type="ECO:0000256" key="6">
    <source>
        <dbReference type="SAM" id="MobiDB-lite"/>
    </source>
</evidence>
<comment type="caution">
    <text evidence="9">The sequence shown here is derived from an EMBL/GenBank/DDBJ whole genome shotgun (WGS) entry which is preliminary data.</text>
</comment>
<dbReference type="InterPro" id="IPR053924">
    <property type="entry name" value="RecX_HTH_2nd"/>
</dbReference>
<comment type="function">
    <text evidence="5">Modulates RecA activity.</text>
</comment>
<accession>A0A133NRZ1</accession>
<dbReference type="GO" id="GO:0006282">
    <property type="term" value="P:regulation of DNA repair"/>
    <property type="evidence" value="ECO:0007669"/>
    <property type="project" value="UniProtKB-UniRule"/>
</dbReference>
<evidence type="ECO:0000313" key="9">
    <source>
        <dbReference type="EMBL" id="KXA19008.1"/>
    </source>
</evidence>
<keyword evidence="4 5" id="KW-0963">Cytoplasm</keyword>
<dbReference type="InterPro" id="IPR053926">
    <property type="entry name" value="RecX_HTH_1st"/>
</dbReference>
<evidence type="ECO:0000256" key="2">
    <source>
        <dbReference type="ARBA" id="ARBA00009695"/>
    </source>
</evidence>
<dbReference type="InterPro" id="IPR003783">
    <property type="entry name" value="Regulatory_RecX"/>
</dbReference>
<feature type="domain" description="RecX second three-helical" evidence="7">
    <location>
        <begin position="217"/>
        <end position="256"/>
    </location>
</feature>
<reference evidence="9 10" key="1">
    <citation type="submission" date="2016-01" db="EMBL/GenBank/DDBJ databases">
        <authorList>
            <person name="Oliw E.H."/>
        </authorList>
    </citation>
    <scope>NUCLEOTIDE SEQUENCE [LARGE SCALE GENOMIC DNA]</scope>
    <source>
        <strain evidence="9 10">PSS_7772B</strain>
    </source>
</reference>
<dbReference type="Proteomes" id="UP000070687">
    <property type="component" value="Unassembled WGS sequence"/>
</dbReference>
<proteinExistence type="inferred from homology"/>
<dbReference type="PATRIC" id="fig|2702.100.peg.1249"/>
<dbReference type="Pfam" id="PF21982">
    <property type="entry name" value="RecX_HTH1"/>
    <property type="match status" value="1"/>
</dbReference>
<evidence type="ECO:0000256" key="1">
    <source>
        <dbReference type="ARBA" id="ARBA00004496"/>
    </source>
</evidence>
<dbReference type="PANTHER" id="PTHR33602">
    <property type="entry name" value="REGULATORY PROTEIN RECX FAMILY PROTEIN"/>
    <property type="match status" value="1"/>
</dbReference>
<evidence type="ECO:0000256" key="5">
    <source>
        <dbReference type="HAMAP-Rule" id="MF_01114"/>
    </source>
</evidence>
<evidence type="ECO:0000259" key="8">
    <source>
        <dbReference type="Pfam" id="PF21982"/>
    </source>
</evidence>
<evidence type="ECO:0000256" key="3">
    <source>
        <dbReference type="ARBA" id="ARBA00018111"/>
    </source>
</evidence>
<evidence type="ECO:0000259" key="7">
    <source>
        <dbReference type="Pfam" id="PF02631"/>
    </source>
</evidence>
<feature type="domain" description="RecX first three-helical" evidence="8">
    <location>
        <begin position="171"/>
        <end position="210"/>
    </location>
</feature>
<dbReference type="PANTHER" id="PTHR33602:SF1">
    <property type="entry name" value="REGULATORY PROTEIN RECX FAMILY PROTEIN"/>
    <property type="match status" value="1"/>
</dbReference>
<dbReference type="InterPro" id="IPR036388">
    <property type="entry name" value="WH-like_DNA-bd_sf"/>
</dbReference>
<evidence type="ECO:0000313" key="10">
    <source>
        <dbReference type="Proteomes" id="UP000070687"/>
    </source>
</evidence>
<feature type="region of interest" description="Disordered" evidence="6">
    <location>
        <begin position="64"/>
        <end position="83"/>
    </location>
</feature>
<name>A0A133NRZ1_GARVA</name>
<comment type="subcellular location">
    <subcellularLocation>
        <location evidence="1 5">Cytoplasm</location>
    </subcellularLocation>
</comment>
<dbReference type="Gene3D" id="1.10.10.10">
    <property type="entry name" value="Winged helix-like DNA-binding domain superfamily/Winged helix DNA-binding domain"/>
    <property type="match status" value="2"/>
</dbReference>
<protein>
    <recommendedName>
        <fullName evidence="3 5">Regulatory protein RecX</fullName>
    </recommendedName>
</protein>